<organism evidence="1 2">
    <name type="scientific">Klebsiella phage vB_KvM-Eowyn</name>
    <dbReference type="NCBI Taxonomy" id="2762819"/>
    <lineage>
        <taxon>Viruses</taxon>
        <taxon>Duplodnaviria</taxon>
        <taxon>Heunggongvirae</taxon>
        <taxon>Uroviricota</taxon>
        <taxon>Caudoviricetes</taxon>
        <taxon>Chimalliviridae</taxon>
        <taxon>Eowynvirus</taxon>
        <taxon>Eowynvirus eowyn</taxon>
    </lineage>
</organism>
<evidence type="ECO:0000313" key="2">
    <source>
        <dbReference type="Proteomes" id="UP000596247"/>
    </source>
</evidence>
<sequence>MFTDVLAVQGPQVGGPTLTPMRYIKERLNNNFVRMREYYQQSGGWVDSRHILIKLLDNLSDGWYHPASVYYDLITDRYDAACRAVGITTPTNRGYIPPTGSFYGRSSKEAYIAVESFVDPNRLSLDWKTQSPVKVIRNDYTSLDLHLPDNHGYSTGYAVFSIDVPVLGLMYRMWLREQLQRPEGMRGTPANFIYQYVLPGMLPSQCDVALINLVRKQVVGIDTLPIQKKQIVNLATPYTFVDKVISTYVDWATVKPRSFSGLLDTFPQVFSQNVRKTVLTGVLPTTQDKWVTTFAEIPLLETLLVLDMSTGHVANKHAEVDIQIALKRISQERLLTGIRGDDSGYVNQDLLEHISPYFSAA</sequence>
<evidence type="ECO:0000313" key="1">
    <source>
        <dbReference type="EMBL" id="CAD5236076.1"/>
    </source>
</evidence>
<dbReference type="EMBL" id="LR881104">
    <property type="protein sequence ID" value="CAD5236076.1"/>
    <property type="molecule type" value="Genomic_DNA"/>
</dbReference>
<dbReference type="Proteomes" id="UP000596247">
    <property type="component" value="Chromosome"/>
</dbReference>
<keyword evidence="2" id="KW-1185">Reference proteome</keyword>
<reference evidence="1 2" key="1">
    <citation type="submission" date="2020-09" db="EMBL/GenBank/DDBJ databases">
        <authorList>
            <person name="Jameson E."/>
        </authorList>
    </citation>
    <scope>NUCLEOTIDE SEQUENCE [LARGE SCALE GENOMIC DNA]</scope>
</reference>
<protein>
    <submittedName>
        <fullName evidence="1">Uncharacterized protein</fullName>
    </submittedName>
</protein>
<name>A0A7R8MJG3_9CAUD</name>
<accession>A0A7R8MJG3</accession>
<gene>
    <name evidence="1" type="ORF">LLCLJKAH_00087</name>
</gene>
<proteinExistence type="predicted"/>